<dbReference type="RefSeq" id="XP_053579109.1">
    <property type="nucleotide sequence ID" value="XM_053735543.1"/>
</dbReference>
<dbReference type="CTD" id="78777719"/>
<sequence length="162" mass="19761">MFYGHTHYDQFMVYYDMDDPKRRPFHFNWISPSLTTYDFLNPAFRIYEIDGGYQGATYTVKSAQTYFANVTEANMKNKEPEWVLSYDTADHYQMTDFSPQSWSDLSDKLWTNTTMFRDYVRHFYRNHYNNECYTDYKCRYTFVCDIKKGRSYDESFCDHLIR</sequence>
<dbReference type="InterPro" id="IPR045473">
    <property type="entry name" value="ASM_C"/>
</dbReference>
<reference evidence="4 5" key="1">
    <citation type="submission" date="2019-12" db="EMBL/GenBank/DDBJ databases">
        <title>Chromosome-level assembly of the Caenorhabditis remanei genome.</title>
        <authorList>
            <person name="Teterina A.A."/>
            <person name="Willis J.H."/>
            <person name="Phillips P.C."/>
        </authorList>
    </citation>
    <scope>NUCLEOTIDE SEQUENCE [LARGE SCALE GENOMIC DNA]</scope>
    <source>
        <strain evidence="4 5">PX506</strain>
        <tissue evidence="4">Whole organism</tissue>
    </source>
</reference>
<dbReference type="InterPro" id="IPR029052">
    <property type="entry name" value="Metallo-depent_PP-like"/>
</dbReference>
<dbReference type="GO" id="GO:0006685">
    <property type="term" value="P:sphingomyelin catabolic process"/>
    <property type="evidence" value="ECO:0007669"/>
    <property type="project" value="TreeGrafter"/>
</dbReference>
<gene>
    <name evidence="4" type="ORF">GCK72_023773</name>
</gene>
<comment type="caution">
    <text evidence="4">The sequence shown here is derived from an EMBL/GenBank/DDBJ whole genome shotgun (WGS) entry which is preliminary data.</text>
</comment>
<dbReference type="PANTHER" id="PTHR10340">
    <property type="entry name" value="SPHINGOMYELIN PHOSPHODIESTERASE"/>
    <property type="match status" value="1"/>
</dbReference>
<dbReference type="SUPFAM" id="SSF56300">
    <property type="entry name" value="Metallo-dependent phosphatases"/>
    <property type="match status" value="1"/>
</dbReference>
<proteinExistence type="predicted"/>
<accession>A0A6A5FY30</accession>
<evidence type="ECO:0000259" key="3">
    <source>
        <dbReference type="Pfam" id="PF19272"/>
    </source>
</evidence>
<protein>
    <recommendedName>
        <fullName evidence="3">Sphingomyelin phosphodiesterase C-terminal domain-containing protein</fullName>
    </recommendedName>
</protein>
<name>A0A6A5FY30_CAERE</name>
<dbReference type="Pfam" id="PF19272">
    <property type="entry name" value="ASMase_C"/>
    <property type="match status" value="1"/>
</dbReference>
<dbReference type="EMBL" id="WUAV01000006">
    <property type="protein sequence ID" value="KAF1747311.1"/>
    <property type="molecule type" value="Genomic_DNA"/>
</dbReference>
<dbReference type="KEGG" id="crq:GCK72_023773"/>
<dbReference type="AlphaFoldDB" id="A0A6A5FY30"/>
<organism evidence="4 5">
    <name type="scientific">Caenorhabditis remanei</name>
    <name type="common">Caenorhabditis vulgaris</name>
    <dbReference type="NCBI Taxonomy" id="31234"/>
    <lineage>
        <taxon>Eukaryota</taxon>
        <taxon>Metazoa</taxon>
        <taxon>Ecdysozoa</taxon>
        <taxon>Nematoda</taxon>
        <taxon>Chromadorea</taxon>
        <taxon>Rhabditida</taxon>
        <taxon>Rhabditina</taxon>
        <taxon>Rhabditomorpha</taxon>
        <taxon>Rhabditoidea</taxon>
        <taxon>Rhabditidae</taxon>
        <taxon>Peloderinae</taxon>
        <taxon>Caenorhabditis</taxon>
    </lineage>
</organism>
<keyword evidence="1" id="KW-0378">Hydrolase</keyword>
<keyword evidence="2" id="KW-0325">Glycoprotein</keyword>
<dbReference type="PANTHER" id="PTHR10340:SF54">
    <property type="entry name" value="SPHINGOMYELIN PHOSPHODIESTERASE 2"/>
    <property type="match status" value="1"/>
</dbReference>
<dbReference type="GO" id="GO:0005764">
    <property type="term" value="C:lysosome"/>
    <property type="evidence" value="ECO:0007669"/>
    <property type="project" value="TreeGrafter"/>
</dbReference>
<dbReference type="Proteomes" id="UP000483820">
    <property type="component" value="Chromosome X"/>
</dbReference>
<feature type="domain" description="Sphingomyelin phosphodiesterase C-terminal" evidence="3">
    <location>
        <begin position="40"/>
        <end position="148"/>
    </location>
</feature>
<dbReference type="GO" id="GO:0005615">
    <property type="term" value="C:extracellular space"/>
    <property type="evidence" value="ECO:0007669"/>
    <property type="project" value="TreeGrafter"/>
</dbReference>
<evidence type="ECO:0000313" key="5">
    <source>
        <dbReference type="Proteomes" id="UP000483820"/>
    </source>
</evidence>
<evidence type="ECO:0000313" key="4">
    <source>
        <dbReference type="EMBL" id="KAF1747311.1"/>
    </source>
</evidence>
<dbReference type="GO" id="GO:0061750">
    <property type="term" value="F:acid sphingomyelin phosphodiesterase activity"/>
    <property type="evidence" value="ECO:0007669"/>
    <property type="project" value="TreeGrafter"/>
</dbReference>
<dbReference type="GO" id="GO:0016020">
    <property type="term" value="C:membrane"/>
    <property type="evidence" value="ECO:0007669"/>
    <property type="project" value="GOC"/>
</dbReference>
<evidence type="ECO:0000256" key="1">
    <source>
        <dbReference type="ARBA" id="ARBA00022801"/>
    </source>
</evidence>
<dbReference type="GO" id="GO:0046513">
    <property type="term" value="P:ceramide biosynthetic process"/>
    <property type="evidence" value="ECO:0007669"/>
    <property type="project" value="TreeGrafter"/>
</dbReference>
<evidence type="ECO:0000256" key="2">
    <source>
        <dbReference type="ARBA" id="ARBA00023180"/>
    </source>
</evidence>
<dbReference type="GeneID" id="78777719"/>